<evidence type="ECO:0000313" key="4">
    <source>
        <dbReference type="EMBL" id="QJA83535.1"/>
    </source>
</evidence>
<feature type="domain" description="YprB ribonuclease H-like" evidence="1">
    <location>
        <begin position="50"/>
        <end position="202"/>
    </location>
</feature>
<reference evidence="2" key="1">
    <citation type="submission" date="2020-03" db="EMBL/GenBank/DDBJ databases">
        <title>The deep terrestrial virosphere.</title>
        <authorList>
            <person name="Holmfeldt K."/>
            <person name="Nilsson E."/>
            <person name="Simone D."/>
            <person name="Lopez-Fernandez M."/>
            <person name="Wu X."/>
            <person name="de Brujin I."/>
            <person name="Lundin D."/>
            <person name="Andersson A."/>
            <person name="Bertilsson S."/>
            <person name="Dopson M."/>
        </authorList>
    </citation>
    <scope>NUCLEOTIDE SEQUENCE</scope>
    <source>
        <strain evidence="4">MM415A00275</strain>
        <strain evidence="2">MM415B00324</strain>
        <strain evidence="3">TM448A04054</strain>
        <strain evidence="5">TM448B06464</strain>
    </source>
</reference>
<evidence type="ECO:0000259" key="1">
    <source>
        <dbReference type="Pfam" id="PF13482"/>
    </source>
</evidence>
<name>A0A6H1Z6U2_9ZZZZ</name>
<gene>
    <name evidence="4" type="ORF">MM415A00275_0040</name>
    <name evidence="2" type="ORF">MM415B00324_0009</name>
    <name evidence="3" type="ORF">TM448A04054_0008</name>
    <name evidence="5" type="ORF">TM448B06464_0009</name>
</gene>
<dbReference type="InterPro" id="IPR036397">
    <property type="entry name" value="RNaseH_sf"/>
</dbReference>
<dbReference type="EMBL" id="MT141562">
    <property type="protein sequence ID" value="QJA43179.1"/>
    <property type="molecule type" value="Genomic_DNA"/>
</dbReference>
<dbReference type="EMBL" id="MT142512">
    <property type="protein sequence ID" value="QJA83535.1"/>
    <property type="molecule type" value="Genomic_DNA"/>
</dbReference>
<dbReference type="InterPro" id="IPR012337">
    <property type="entry name" value="RNaseH-like_sf"/>
</dbReference>
<dbReference type="Pfam" id="PF13482">
    <property type="entry name" value="RNase_H_2"/>
    <property type="match status" value="1"/>
</dbReference>
<dbReference type="EMBL" id="MT145155">
    <property type="protein sequence ID" value="QJI04176.1"/>
    <property type="molecule type" value="Genomic_DNA"/>
</dbReference>
<evidence type="ECO:0000313" key="2">
    <source>
        <dbReference type="EMBL" id="QJA43179.1"/>
    </source>
</evidence>
<evidence type="ECO:0000313" key="5">
    <source>
        <dbReference type="EMBL" id="QJI04176.1"/>
    </source>
</evidence>
<dbReference type="AlphaFoldDB" id="A0A6H1Z6U2"/>
<proteinExistence type="predicted"/>
<accession>A0A6H1Z6U2</accession>
<dbReference type="InterPro" id="IPR038720">
    <property type="entry name" value="YprB_RNase_H-like_dom"/>
</dbReference>
<organism evidence="2">
    <name type="scientific">viral metagenome</name>
    <dbReference type="NCBI Taxonomy" id="1070528"/>
    <lineage>
        <taxon>unclassified sequences</taxon>
        <taxon>metagenomes</taxon>
        <taxon>organismal metagenomes</taxon>
    </lineage>
</organism>
<dbReference type="GO" id="GO:0003676">
    <property type="term" value="F:nucleic acid binding"/>
    <property type="evidence" value="ECO:0007669"/>
    <property type="project" value="InterPro"/>
</dbReference>
<dbReference type="EMBL" id="MT144454">
    <property type="protein sequence ID" value="QJA53824.1"/>
    <property type="molecule type" value="Genomic_DNA"/>
</dbReference>
<evidence type="ECO:0000313" key="3">
    <source>
        <dbReference type="EMBL" id="QJA53824.1"/>
    </source>
</evidence>
<sequence>MKLYVDIETIPGETMPELSEIKAPANYKDPEKILAYQKENQLEAYKKQALNSMEGRILCVGYCIDTGKPGVLKVNVLSGDEKELITEFERIVKTAFNEPYVFVGWNILSFDIPWLWRKAIQYNLVTLKGMIPKSNPRMVVDLMKLWAADFKDYVKMSGCAKFLNIAHSPTSGSDVYDMWRSGDVEAIKRHCREDVATLMEIDGRIT</sequence>
<dbReference type="Gene3D" id="3.30.420.10">
    <property type="entry name" value="Ribonuclease H-like superfamily/Ribonuclease H"/>
    <property type="match status" value="1"/>
</dbReference>
<dbReference type="SUPFAM" id="SSF53098">
    <property type="entry name" value="Ribonuclease H-like"/>
    <property type="match status" value="1"/>
</dbReference>
<protein>
    <submittedName>
        <fullName evidence="2">Putative DNA polymerase</fullName>
    </submittedName>
</protein>